<protein>
    <submittedName>
        <fullName evidence="1">Uncharacterized protein</fullName>
    </submittedName>
</protein>
<name>A0A1H6KXS3_9BACT</name>
<dbReference type="AlphaFoldDB" id="A0A1H6KXS3"/>
<sequence>MIPVSACLAIAFANQSAPPPLPAPTQTQTPTMIETGMPVNQLFDLTTRQPHRHILIRPEYMAVGFQDKNDSLLCLVDTREIAPRYILLLIKSPSPPVLPSLDFTRNPTTQKLFDSVFHALLGKQAKDVQSDILPRYPNTATIGSMEIYTKDAPPESRIDLWNHLRPIAGFDLYRPMQLVDRIHAPLTSGMVISTGDPVNKLLRAVALPTNHQLSVSIEPSFRPDGVTTLILHDRAIPNTKRHIKFRINREAGLIPSPKGSDSHTAEIPPETFPDDAVIELMTYYPDEHDFNAVAPRILQTVDLRDPMQAFQNMENE</sequence>
<dbReference type="RefSeq" id="WP_067774682.1">
    <property type="nucleotide sequence ID" value="NZ_LT629973.1"/>
</dbReference>
<keyword evidence="2" id="KW-1185">Reference proteome</keyword>
<reference evidence="2" key="1">
    <citation type="submission" date="2016-09" db="EMBL/GenBank/DDBJ databases">
        <authorList>
            <person name="Koehorst J."/>
        </authorList>
    </citation>
    <scope>NUCLEOTIDE SEQUENCE [LARGE SCALE GENOMIC DNA]</scope>
</reference>
<organism evidence="1 2">
    <name type="scientific">Akkermansia glycaniphila</name>
    <dbReference type="NCBI Taxonomy" id="1679444"/>
    <lineage>
        <taxon>Bacteria</taxon>
        <taxon>Pseudomonadati</taxon>
        <taxon>Verrucomicrobiota</taxon>
        <taxon>Verrucomicrobiia</taxon>
        <taxon>Verrucomicrobiales</taxon>
        <taxon>Akkermansiaceae</taxon>
        <taxon>Akkermansia</taxon>
    </lineage>
</organism>
<dbReference type="Proteomes" id="UP000176204">
    <property type="component" value="Chromosome I"/>
</dbReference>
<dbReference type="KEGG" id="agl:PYTT_0900"/>
<proteinExistence type="predicted"/>
<accession>A0A1H6KXS3</accession>
<evidence type="ECO:0000313" key="1">
    <source>
        <dbReference type="EMBL" id="SEH80743.1"/>
    </source>
</evidence>
<evidence type="ECO:0000313" key="2">
    <source>
        <dbReference type="Proteomes" id="UP000176204"/>
    </source>
</evidence>
<gene>
    <name evidence="1" type="ORF">PYTT_0900</name>
</gene>
<dbReference type="EMBL" id="LT629973">
    <property type="protein sequence ID" value="SEH80743.1"/>
    <property type="molecule type" value="Genomic_DNA"/>
</dbReference>